<dbReference type="PANTHER" id="PTHR35810">
    <property type="entry name" value="CYTOPLASMIC PROTEIN-RELATED"/>
    <property type="match status" value="1"/>
</dbReference>
<feature type="coiled-coil region" evidence="1">
    <location>
        <begin position="293"/>
        <end position="333"/>
    </location>
</feature>
<proteinExistence type="predicted"/>
<dbReference type="InterPro" id="IPR011204">
    <property type="entry name" value="Virulence_RhuM-like"/>
</dbReference>
<evidence type="ECO:0000256" key="1">
    <source>
        <dbReference type="SAM" id="Coils"/>
    </source>
</evidence>
<dbReference type="EMBL" id="BK015710">
    <property type="protein sequence ID" value="DAE21213.1"/>
    <property type="molecule type" value="Genomic_DNA"/>
</dbReference>
<dbReference type="PIRSF" id="PIRSF015268">
    <property type="entry name" value="Virulence_RhuM"/>
    <property type="match status" value="1"/>
</dbReference>
<evidence type="ECO:0000313" key="2">
    <source>
        <dbReference type="EMBL" id="DAE21213.1"/>
    </source>
</evidence>
<dbReference type="PANTHER" id="PTHR35810:SF1">
    <property type="entry name" value="CYTOPLASMIC PROTEIN"/>
    <property type="match status" value="1"/>
</dbReference>
<organism evidence="2">
    <name type="scientific">Caudovirales sp. ctkvU4</name>
    <dbReference type="NCBI Taxonomy" id="2826783"/>
    <lineage>
        <taxon>Viruses</taxon>
        <taxon>Duplodnaviria</taxon>
        <taxon>Heunggongvirae</taxon>
        <taxon>Uroviricota</taxon>
        <taxon>Caudoviricetes</taxon>
    </lineage>
</organism>
<keyword evidence="1" id="KW-0175">Coiled coil</keyword>
<protein>
    <submittedName>
        <fullName evidence="2">Virulence protein RhuM family</fullName>
    </submittedName>
</protein>
<dbReference type="Pfam" id="PF13310">
    <property type="entry name" value="Virulence_RhuM"/>
    <property type="match status" value="1"/>
</dbReference>
<reference evidence="2" key="1">
    <citation type="journal article" date="2021" name="Proc. Natl. Acad. Sci. U.S.A.">
        <title>A Catalog of Tens of Thousands of Viruses from Human Metagenomes Reveals Hidden Associations with Chronic Diseases.</title>
        <authorList>
            <person name="Tisza M.J."/>
            <person name="Buck C.B."/>
        </authorList>
    </citation>
    <scope>NUCLEOTIDE SEQUENCE</scope>
    <source>
        <strain evidence="2">CtkvU4</strain>
    </source>
</reference>
<sequence length="335" mass="38850">MENIILYNTEDGKASVKLYAENNTVWLTQAQMAELFNCSTDNVSLHLKNIYKDGELKREATTEQSSVVHTEGSRQVTRVITFYNLDAILAVGFRVRSPRGTQFRKWANSTLKEFLLKGYLLDSDRLKNPDGRPDYFDELLEQIRDIRASEKRFYQKLRDLFALSADYVSTEEDTQHFFAETQNKLIYAVTGKTAADLIISRADAAKPNMALTAWQGTRVRKQDIYIAKNYLSNDEIDSLNRLVSIFLESAELRVKLRKTLTLDYWRSTANKILLDHEVPLLRSHGQYSNAAMKEIVSKEYETFEKRRKRYEATLADKQDLQELETDVKSLQEKKE</sequence>
<name>A0A8S5QR60_9CAUD</name>
<accession>A0A8S5QR60</accession>